<name>A0A7X0MX42_9GAMM</name>
<dbReference type="Gene3D" id="3.40.50.1820">
    <property type="entry name" value="alpha/beta hydrolase"/>
    <property type="match status" value="1"/>
</dbReference>
<dbReference type="InterPro" id="IPR029058">
    <property type="entry name" value="AB_hydrolase_fold"/>
</dbReference>
<dbReference type="AlphaFoldDB" id="A0A7X0MX42"/>
<organism evidence="1 2">
    <name type="scientific">Pseudoteredinibacter isoporae</name>
    <dbReference type="NCBI Taxonomy" id="570281"/>
    <lineage>
        <taxon>Bacteria</taxon>
        <taxon>Pseudomonadati</taxon>
        <taxon>Pseudomonadota</taxon>
        <taxon>Gammaproteobacteria</taxon>
        <taxon>Cellvibrionales</taxon>
        <taxon>Cellvibrionaceae</taxon>
        <taxon>Pseudoteredinibacter</taxon>
    </lineage>
</organism>
<dbReference type="PANTHER" id="PTHR33428:SF2">
    <property type="entry name" value="CHLOROPHYLLASE-2"/>
    <property type="match status" value="1"/>
</dbReference>
<dbReference type="PIRSF" id="PIRSF031982">
    <property type="entry name" value="UCP031982_abhydr"/>
    <property type="match status" value="1"/>
</dbReference>
<keyword evidence="1" id="KW-0378">Hydrolase</keyword>
<sequence length="324" mass="35775">MKNLSVAILLILGVILSSTGFARSIAKFEMDLYDSERERPIKLNIWYAAKADCNSELKCINSKTEKPKVAVMSHGAMGSVQSMNWLAYPLAAQGYVVVGVNHFGESWVYGRENINPAAALKLWERPKDISIALDKLAQQSPFDQTLDLENILAVGFSSGGSTVLALAGAEYQYELAQKHCEENASTDLSCRYTQESHLPELPQEAYGSFKDHRITQLIALDPAAGHITKPESLKSIDSKVLVFGLENGDFLPIEHHAAFYQEHIPGSQLETLKGNEGHFVFQDKCQLDIKVHGIPLCEDKSGVNRDSTHARSIGRIMGFLAKNQ</sequence>
<dbReference type="InParanoid" id="A0A7X0MX42"/>
<dbReference type="EMBL" id="JACHHT010000002">
    <property type="protein sequence ID" value="MBB6521659.1"/>
    <property type="molecule type" value="Genomic_DNA"/>
</dbReference>
<dbReference type="Proteomes" id="UP000528457">
    <property type="component" value="Unassembled WGS sequence"/>
</dbReference>
<evidence type="ECO:0000313" key="2">
    <source>
        <dbReference type="Proteomes" id="UP000528457"/>
    </source>
</evidence>
<keyword evidence="2" id="KW-1185">Reference proteome</keyword>
<dbReference type="SUPFAM" id="SSF53474">
    <property type="entry name" value="alpha/beta-Hydrolases"/>
    <property type="match status" value="1"/>
</dbReference>
<evidence type="ECO:0000313" key="1">
    <source>
        <dbReference type="EMBL" id="MBB6521659.1"/>
    </source>
</evidence>
<proteinExistence type="predicted"/>
<reference evidence="1 2" key="1">
    <citation type="submission" date="2020-08" db="EMBL/GenBank/DDBJ databases">
        <title>Genomic Encyclopedia of Type Strains, Phase IV (KMG-IV): sequencing the most valuable type-strain genomes for metagenomic binning, comparative biology and taxonomic classification.</title>
        <authorList>
            <person name="Goeker M."/>
        </authorList>
    </citation>
    <scope>NUCLEOTIDE SEQUENCE [LARGE SCALE GENOMIC DNA]</scope>
    <source>
        <strain evidence="1 2">DSM 22368</strain>
    </source>
</reference>
<comment type="caution">
    <text evidence="1">The sequence shown here is derived from an EMBL/GenBank/DDBJ whole genome shotgun (WGS) entry which is preliminary data.</text>
</comment>
<dbReference type="GO" id="GO:0015996">
    <property type="term" value="P:chlorophyll catabolic process"/>
    <property type="evidence" value="ECO:0007669"/>
    <property type="project" value="TreeGrafter"/>
</dbReference>
<gene>
    <name evidence="1" type="ORF">HNR48_001944</name>
</gene>
<accession>A0A7X0MX42</accession>
<dbReference type="RefSeq" id="WP_166844783.1">
    <property type="nucleotide sequence ID" value="NZ_JAAONY010000002.1"/>
</dbReference>
<dbReference type="GO" id="GO:0047746">
    <property type="term" value="F:chlorophyllase activity"/>
    <property type="evidence" value="ECO:0007669"/>
    <property type="project" value="TreeGrafter"/>
</dbReference>
<dbReference type="InterPro" id="IPR016986">
    <property type="entry name" value="UCP031982_abhydr"/>
</dbReference>
<dbReference type="PANTHER" id="PTHR33428">
    <property type="entry name" value="CHLOROPHYLLASE-2, CHLOROPLASTIC"/>
    <property type="match status" value="1"/>
</dbReference>
<protein>
    <submittedName>
        <fullName evidence="1">Putative dienelactone hydrolase</fullName>
    </submittedName>
</protein>